<keyword evidence="2" id="KW-1185">Reference proteome</keyword>
<dbReference type="NCBIfam" id="NF038372">
    <property type="entry name" value="tryptorubin_fam"/>
    <property type="match status" value="1"/>
</dbReference>
<accession>A0ABY3YWF0</accession>
<evidence type="ECO:0000313" key="2">
    <source>
        <dbReference type="Proteomes" id="UP000829494"/>
    </source>
</evidence>
<sequence>MAEQCFSVSRSAGVGVRFSRFACPGGAVMKLINSLKKKMKAEKSLKAYAWYIWY</sequence>
<organism evidence="1 2">
    <name type="scientific">Streptomyces rimosus subsp. rimosus</name>
    <dbReference type="NCBI Taxonomy" id="132474"/>
    <lineage>
        <taxon>Bacteria</taxon>
        <taxon>Bacillati</taxon>
        <taxon>Actinomycetota</taxon>
        <taxon>Actinomycetes</taxon>
        <taxon>Kitasatosporales</taxon>
        <taxon>Streptomycetaceae</taxon>
        <taxon>Streptomyces</taxon>
    </lineage>
</organism>
<dbReference type="Proteomes" id="UP000829494">
    <property type="component" value="Chromosome"/>
</dbReference>
<evidence type="ECO:0000313" key="1">
    <source>
        <dbReference type="EMBL" id="UNZ02390.1"/>
    </source>
</evidence>
<reference evidence="1 2" key="1">
    <citation type="submission" date="2022-03" db="EMBL/GenBank/DDBJ databases">
        <title>Complete genome of Streptomyces rimosus ssp. rimosus R7 (=ATCC 10970).</title>
        <authorList>
            <person name="Beganovic S."/>
            <person name="Ruckert C."/>
            <person name="Busche T."/>
            <person name="Kalinowski J."/>
            <person name="Wittmann C."/>
        </authorList>
    </citation>
    <scope>NUCLEOTIDE SEQUENCE [LARGE SCALE GENOMIC DNA]</scope>
    <source>
        <strain evidence="1 2">R7</strain>
    </source>
</reference>
<dbReference type="EMBL" id="CP094298">
    <property type="protein sequence ID" value="UNZ02390.1"/>
    <property type="molecule type" value="Genomic_DNA"/>
</dbReference>
<protein>
    <submittedName>
        <fullName evidence="1">Uncharacterized protein</fullName>
    </submittedName>
</protein>
<proteinExistence type="predicted"/>
<gene>
    <name evidence="1" type="ORF">SRIMR7_09540</name>
</gene>
<name>A0ABY3YWF0_STRRM</name>